<reference evidence="1" key="1">
    <citation type="journal article" date="2018" name="Genome Biol. Evol.">
        <title>Genomics and development of Lentinus tigrinus, a white-rot wood-decaying mushroom with dimorphic fruiting bodies.</title>
        <authorList>
            <person name="Wu B."/>
            <person name="Xu Z."/>
            <person name="Knudson A."/>
            <person name="Carlson A."/>
            <person name="Chen N."/>
            <person name="Kovaka S."/>
            <person name="LaButti K."/>
            <person name="Lipzen A."/>
            <person name="Pennachio C."/>
            <person name="Riley R."/>
            <person name="Schakwitz W."/>
            <person name="Umezawa K."/>
            <person name="Ohm R.A."/>
            <person name="Grigoriev I.V."/>
            <person name="Nagy L.G."/>
            <person name="Gibbons J."/>
            <person name="Hibbett D."/>
        </authorList>
    </citation>
    <scope>NUCLEOTIDE SEQUENCE [LARGE SCALE GENOMIC DNA]</scope>
    <source>
        <strain evidence="1">ALCF2SS1-6</strain>
    </source>
</reference>
<sequence length="482" mass="52432">MTGIGSTPSADVVESWLFTARDEVHPSRSCGCVATSRCGLCSAATAPDTAQGIIYVQDQVGSLRRNVSHDTQQVQPTSPSSHLAYNMQGITLAASHDTCASPSPVQQLDNPIHACSTPSELPLFQVSSRALPLIPPPPPLPPSLAAILPGSAVYGHTLQRPAPDALTLPSASAYVSPYAYPTLTGPVPGSLPFEPPLAMRIDGQEATASHRLAPALSVAPSGWVQDVAPHWSTNQMGQGLHEQAVTHSWIPTSSSPCFPGERRTRSVEENGLMYPDSVDHDDPRWNEDRYYARYDTDCTYNDHNLHGREEWSSEQNMRQYDDGYFHSGELREDYEQPFISQELSHGTNPMASPYDLDTFAQFEQQADLSDLRGQSTRTRDLDIQVQNMATMISDGTSNLAESRPYAQFGGTNTETEIPEDVPHAPDSSAGAFILAQDSVQPMSSITSEAQEGVSVPPVWTHFAATPAYRRLSVVPALRRYAT</sequence>
<name>A0A5C2RNJ2_9APHY</name>
<dbReference type="Proteomes" id="UP000313359">
    <property type="component" value="Unassembled WGS sequence"/>
</dbReference>
<accession>A0A5C2RNJ2</accession>
<dbReference type="EMBL" id="ML122344">
    <property type="protein sequence ID" value="RPD52711.1"/>
    <property type="molecule type" value="Genomic_DNA"/>
</dbReference>
<gene>
    <name evidence="1" type="ORF">L227DRAFT_617605</name>
</gene>
<protein>
    <submittedName>
        <fullName evidence="1">Uncharacterized protein</fullName>
    </submittedName>
</protein>
<proteinExistence type="predicted"/>
<evidence type="ECO:0000313" key="1">
    <source>
        <dbReference type="EMBL" id="RPD52711.1"/>
    </source>
</evidence>
<evidence type="ECO:0000313" key="2">
    <source>
        <dbReference type="Proteomes" id="UP000313359"/>
    </source>
</evidence>
<dbReference type="AlphaFoldDB" id="A0A5C2RNJ2"/>
<organism evidence="1 2">
    <name type="scientific">Lentinus tigrinus ALCF2SS1-6</name>
    <dbReference type="NCBI Taxonomy" id="1328759"/>
    <lineage>
        <taxon>Eukaryota</taxon>
        <taxon>Fungi</taxon>
        <taxon>Dikarya</taxon>
        <taxon>Basidiomycota</taxon>
        <taxon>Agaricomycotina</taxon>
        <taxon>Agaricomycetes</taxon>
        <taxon>Polyporales</taxon>
        <taxon>Polyporaceae</taxon>
        <taxon>Lentinus</taxon>
    </lineage>
</organism>
<keyword evidence="2" id="KW-1185">Reference proteome</keyword>